<comment type="caution">
    <text evidence="2">The sequence shown here is derived from an EMBL/GenBank/DDBJ whole genome shotgun (WGS) entry which is preliminary data.</text>
</comment>
<evidence type="ECO:0000313" key="2">
    <source>
        <dbReference type="EMBL" id="KAK8961996.1"/>
    </source>
</evidence>
<sequence length="63" mass="7267">MDADEDVDSMYTRFTEIVNTSKILGRTFSNSDLVRKNLRSLPPKFNPKESYDPNMIKDESLVP</sequence>
<reference evidence="2 3" key="1">
    <citation type="journal article" date="2022" name="Nat. Plants">
        <title>Genomes of leafy and leafless Platanthera orchids illuminate the evolution of mycoheterotrophy.</title>
        <authorList>
            <person name="Li M.H."/>
            <person name="Liu K.W."/>
            <person name="Li Z."/>
            <person name="Lu H.C."/>
            <person name="Ye Q.L."/>
            <person name="Zhang D."/>
            <person name="Wang J.Y."/>
            <person name="Li Y.F."/>
            <person name="Zhong Z.M."/>
            <person name="Liu X."/>
            <person name="Yu X."/>
            <person name="Liu D.K."/>
            <person name="Tu X.D."/>
            <person name="Liu B."/>
            <person name="Hao Y."/>
            <person name="Liao X.Y."/>
            <person name="Jiang Y.T."/>
            <person name="Sun W.H."/>
            <person name="Chen J."/>
            <person name="Chen Y.Q."/>
            <person name="Ai Y."/>
            <person name="Zhai J.W."/>
            <person name="Wu S.S."/>
            <person name="Zhou Z."/>
            <person name="Hsiao Y.Y."/>
            <person name="Wu W.L."/>
            <person name="Chen Y.Y."/>
            <person name="Lin Y.F."/>
            <person name="Hsu J.L."/>
            <person name="Li C.Y."/>
            <person name="Wang Z.W."/>
            <person name="Zhao X."/>
            <person name="Zhong W.Y."/>
            <person name="Ma X.K."/>
            <person name="Ma L."/>
            <person name="Huang J."/>
            <person name="Chen G.Z."/>
            <person name="Huang M.Z."/>
            <person name="Huang L."/>
            <person name="Peng D.H."/>
            <person name="Luo Y.B."/>
            <person name="Zou S.Q."/>
            <person name="Chen S.P."/>
            <person name="Lan S."/>
            <person name="Tsai W.C."/>
            <person name="Van de Peer Y."/>
            <person name="Liu Z.J."/>
        </authorList>
    </citation>
    <scope>NUCLEOTIDE SEQUENCE [LARGE SCALE GENOMIC DNA]</scope>
    <source>
        <strain evidence="2">Lor288</strain>
    </source>
</reference>
<keyword evidence="3" id="KW-1185">Reference proteome</keyword>
<organism evidence="2 3">
    <name type="scientific">Platanthera guangdongensis</name>
    <dbReference type="NCBI Taxonomy" id="2320717"/>
    <lineage>
        <taxon>Eukaryota</taxon>
        <taxon>Viridiplantae</taxon>
        <taxon>Streptophyta</taxon>
        <taxon>Embryophyta</taxon>
        <taxon>Tracheophyta</taxon>
        <taxon>Spermatophyta</taxon>
        <taxon>Magnoliopsida</taxon>
        <taxon>Liliopsida</taxon>
        <taxon>Asparagales</taxon>
        <taxon>Orchidaceae</taxon>
        <taxon>Orchidoideae</taxon>
        <taxon>Orchideae</taxon>
        <taxon>Orchidinae</taxon>
        <taxon>Platanthera</taxon>
    </lineage>
</organism>
<gene>
    <name evidence="2" type="ORF">KSP40_PGU017551</name>
</gene>
<accession>A0ABR2MD89</accession>
<evidence type="ECO:0000256" key="1">
    <source>
        <dbReference type="SAM" id="MobiDB-lite"/>
    </source>
</evidence>
<dbReference type="EMBL" id="JBBWWR010000009">
    <property type="protein sequence ID" value="KAK8961996.1"/>
    <property type="molecule type" value="Genomic_DNA"/>
</dbReference>
<protein>
    <submittedName>
        <fullName evidence="2">Uncharacterized protein</fullName>
    </submittedName>
</protein>
<feature type="compositionally biased region" description="Basic and acidic residues" evidence="1">
    <location>
        <begin position="46"/>
        <end position="63"/>
    </location>
</feature>
<name>A0ABR2MD89_9ASPA</name>
<dbReference type="Proteomes" id="UP001412067">
    <property type="component" value="Unassembled WGS sequence"/>
</dbReference>
<evidence type="ECO:0000313" key="3">
    <source>
        <dbReference type="Proteomes" id="UP001412067"/>
    </source>
</evidence>
<feature type="region of interest" description="Disordered" evidence="1">
    <location>
        <begin position="43"/>
        <end position="63"/>
    </location>
</feature>
<proteinExistence type="predicted"/>